<evidence type="ECO:0000256" key="10">
    <source>
        <dbReference type="ARBA" id="ARBA00022786"/>
    </source>
</evidence>
<keyword evidence="8 17" id="KW-0732">Signal</keyword>
<dbReference type="GO" id="GO:0012505">
    <property type="term" value="C:endomembrane system"/>
    <property type="evidence" value="ECO:0007669"/>
    <property type="project" value="UniProtKB-SubCell"/>
</dbReference>
<feature type="transmembrane region" description="Helical" evidence="16">
    <location>
        <begin position="314"/>
        <end position="333"/>
    </location>
</feature>
<keyword evidence="7" id="KW-0479">Metal-binding</keyword>
<dbReference type="SUPFAM" id="SSF57850">
    <property type="entry name" value="RING/U-box"/>
    <property type="match status" value="1"/>
</dbReference>
<dbReference type="InterPro" id="IPR024766">
    <property type="entry name" value="Znf_RING_H2"/>
</dbReference>
<evidence type="ECO:0000256" key="15">
    <source>
        <dbReference type="SAM" id="MobiDB-lite"/>
    </source>
</evidence>
<evidence type="ECO:0000256" key="1">
    <source>
        <dbReference type="ARBA" id="ARBA00000900"/>
    </source>
</evidence>
<evidence type="ECO:0000313" key="19">
    <source>
        <dbReference type="EMBL" id="KAJ1729609.1"/>
    </source>
</evidence>
<keyword evidence="6 16" id="KW-0812">Transmembrane</keyword>
<feature type="signal peptide" evidence="17">
    <location>
        <begin position="1"/>
        <end position="26"/>
    </location>
</feature>
<dbReference type="Gene3D" id="3.30.40.10">
    <property type="entry name" value="Zinc/RING finger domain, C3HC4 (zinc finger)"/>
    <property type="match status" value="1"/>
</dbReference>
<accession>A0A9W7YDV6</accession>
<dbReference type="InterPro" id="IPR021319">
    <property type="entry name" value="DUF2921"/>
</dbReference>
<evidence type="ECO:0000256" key="13">
    <source>
        <dbReference type="ARBA" id="ARBA00023136"/>
    </source>
</evidence>
<feature type="transmembrane region" description="Helical" evidence="16">
    <location>
        <begin position="460"/>
        <end position="478"/>
    </location>
</feature>
<keyword evidence="10" id="KW-0833">Ubl conjugation pathway</keyword>
<evidence type="ECO:0000256" key="9">
    <source>
        <dbReference type="ARBA" id="ARBA00022771"/>
    </source>
</evidence>
<feature type="transmembrane region" description="Helical" evidence="16">
    <location>
        <begin position="418"/>
        <end position="439"/>
    </location>
</feature>
<dbReference type="InterPro" id="IPR001841">
    <property type="entry name" value="Znf_RING"/>
</dbReference>
<feature type="chain" id="PRO_5040779402" description="RING-type E3 ubiquitin transferase" evidence="17">
    <location>
        <begin position="27"/>
        <end position="631"/>
    </location>
</feature>
<organism evidence="19 20">
    <name type="scientific">Coemansia biformis</name>
    <dbReference type="NCBI Taxonomy" id="1286918"/>
    <lineage>
        <taxon>Eukaryota</taxon>
        <taxon>Fungi</taxon>
        <taxon>Fungi incertae sedis</taxon>
        <taxon>Zoopagomycota</taxon>
        <taxon>Kickxellomycotina</taxon>
        <taxon>Kickxellomycetes</taxon>
        <taxon>Kickxellales</taxon>
        <taxon>Kickxellaceae</taxon>
        <taxon>Coemansia</taxon>
    </lineage>
</organism>
<feature type="transmembrane region" description="Helical" evidence="16">
    <location>
        <begin position="339"/>
        <end position="356"/>
    </location>
</feature>
<keyword evidence="20" id="KW-1185">Reference proteome</keyword>
<evidence type="ECO:0000256" key="7">
    <source>
        <dbReference type="ARBA" id="ARBA00022723"/>
    </source>
</evidence>
<feature type="compositionally biased region" description="Gly residues" evidence="15">
    <location>
        <begin position="538"/>
        <end position="551"/>
    </location>
</feature>
<dbReference type="AlphaFoldDB" id="A0A9W7YDV6"/>
<dbReference type="GO" id="GO:0008270">
    <property type="term" value="F:zinc ion binding"/>
    <property type="evidence" value="ECO:0007669"/>
    <property type="project" value="UniProtKB-KW"/>
</dbReference>
<reference evidence="19" key="1">
    <citation type="submission" date="2022-07" db="EMBL/GenBank/DDBJ databases">
        <title>Phylogenomic reconstructions and comparative analyses of Kickxellomycotina fungi.</title>
        <authorList>
            <person name="Reynolds N.K."/>
            <person name="Stajich J.E."/>
            <person name="Barry K."/>
            <person name="Grigoriev I.V."/>
            <person name="Crous P."/>
            <person name="Smith M.E."/>
        </authorList>
    </citation>
    <scope>NUCLEOTIDE SEQUENCE</scope>
    <source>
        <strain evidence="19">BCRC 34381</strain>
    </source>
</reference>
<dbReference type="PROSITE" id="PS50089">
    <property type="entry name" value="ZF_RING_2"/>
    <property type="match status" value="1"/>
</dbReference>
<dbReference type="EMBL" id="JANBOI010000583">
    <property type="protein sequence ID" value="KAJ1729609.1"/>
    <property type="molecule type" value="Genomic_DNA"/>
</dbReference>
<feature type="region of interest" description="Disordered" evidence="15">
    <location>
        <begin position="521"/>
        <end position="555"/>
    </location>
</feature>
<evidence type="ECO:0000256" key="4">
    <source>
        <dbReference type="ARBA" id="ARBA00012483"/>
    </source>
</evidence>
<dbReference type="PANTHER" id="PTHR22763:SF162">
    <property type="entry name" value="TRANSMEMBRANE E3 UBIQUITIN-PROTEIN LIGASE 1"/>
    <property type="match status" value="1"/>
</dbReference>
<feature type="domain" description="RING-type" evidence="18">
    <location>
        <begin position="566"/>
        <end position="622"/>
    </location>
</feature>
<evidence type="ECO:0000256" key="6">
    <source>
        <dbReference type="ARBA" id="ARBA00022692"/>
    </source>
</evidence>
<evidence type="ECO:0000256" key="12">
    <source>
        <dbReference type="ARBA" id="ARBA00022989"/>
    </source>
</evidence>
<evidence type="ECO:0000256" key="2">
    <source>
        <dbReference type="ARBA" id="ARBA00004127"/>
    </source>
</evidence>
<dbReference type="Proteomes" id="UP001143981">
    <property type="component" value="Unassembled WGS sequence"/>
</dbReference>
<dbReference type="InterPro" id="IPR013083">
    <property type="entry name" value="Znf_RING/FYVE/PHD"/>
</dbReference>
<comment type="caution">
    <text evidence="19">The sequence shown here is derived from an EMBL/GenBank/DDBJ whole genome shotgun (WGS) entry which is preliminary data.</text>
</comment>
<feature type="transmembrane region" description="Helical" evidence="16">
    <location>
        <begin position="393"/>
        <end position="412"/>
    </location>
</feature>
<dbReference type="GO" id="GO:0061630">
    <property type="term" value="F:ubiquitin protein ligase activity"/>
    <property type="evidence" value="ECO:0007669"/>
    <property type="project" value="UniProtKB-EC"/>
</dbReference>
<protein>
    <recommendedName>
        <fullName evidence="4">RING-type E3 ubiquitin transferase</fullName>
        <ecNumber evidence="4">2.3.2.27</ecNumber>
    </recommendedName>
</protein>
<gene>
    <name evidence="19" type="ORF">LPJ61_003435</name>
</gene>
<proteinExistence type="predicted"/>
<evidence type="ECO:0000256" key="17">
    <source>
        <dbReference type="SAM" id="SignalP"/>
    </source>
</evidence>
<dbReference type="InterPro" id="IPR050731">
    <property type="entry name" value="HRD1_E3_ubiq-ligases"/>
</dbReference>
<name>A0A9W7YDV6_9FUNG</name>
<dbReference type="GO" id="GO:0044695">
    <property type="term" value="C:Dsc E3 ubiquitin ligase complex"/>
    <property type="evidence" value="ECO:0007669"/>
    <property type="project" value="TreeGrafter"/>
</dbReference>
<keyword evidence="9 14" id="KW-0863">Zinc-finger</keyword>
<evidence type="ECO:0000256" key="16">
    <source>
        <dbReference type="SAM" id="Phobius"/>
    </source>
</evidence>
<feature type="transmembrane region" description="Helical" evidence="16">
    <location>
        <begin position="275"/>
        <end position="294"/>
    </location>
</feature>
<evidence type="ECO:0000259" key="18">
    <source>
        <dbReference type="PROSITE" id="PS50089"/>
    </source>
</evidence>
<dbReference type="SMART" id="SM00184">
    <property type="entry name" value="RING"/>
    <property type="match status" value="1"/>
</dbReference>
<comment type="pathway">
    <text evidence="3">Protein modification; protein ubiquitination.</text>
</comment>
<evidence type="ECO:0000256" key="8">
    <source>
        <dbReference type="ARBA" id="ARBA00022729"/>
    </source>
</evidence>
<keyword evidence="11" id="KW-0862">Zinc</keyword>
<dbReference type="PANTHER" id="PTHR22763">
    <property type="entry name" value="RING ZINC FINGER PROTEIN"/>
    <property type="match status" value="1"/>
</dbReference>
<evidence type="ECO:0000256" key="11">
    <source>
        <dbReference type="ARBA" id="ARBA00022833"/>
    </source>
</evidence>
<evidence type="ECO:0000256" key="14">
    <source>
        <dbReference type="PROSITE-ProRule" id="PRU00175"/>
    </source>
</evidence>
<comment type="catalytic activity">
    <reaction evidence="1">
        <text>S-ubiquitinyl-[E2 ubiquitin-conjugating enzyme]-L-cysteine + [acceptor protein]-L-lysine = [E2 ubiquitin-conjugating enzyme]-L-cysteine + N(6)-ubiquitinyl-[acceptor protein]-L-lysine.</text>
        <dbReference type="EC" id="2.3.2.27"/>
    </reaction>
</comment>
<keyword evidence="5" id="KW-0808">Transferase</keyword>
<dbReference type="EC" id="2.3.2.27" evidence="4"/>
<sequence>MGRLSACCCALLLLAAWLYLSPDGSGEPPGGDEGRRAFEDAWWARFRQLSFAQNSTFARLPQRARNAANALLLAKRAGASFPDDVAGFYRGRWQAAHVDERTAFWNGTLPDGYARPADASTGALALQLRARPSAWDAVSLVSGSAQLRGEAGGYAAGVRIQGIYWRANGTGVLYGAPEISAQTTADVVLAAPSEQVFAQAQAIYDESLGGHLLSYTRPEDAARGCSYHLYGRFDVDGRGLRLQAAMFSANCGVLVTTPAGQPAVGIGADAYGPKAARYALAGLAGLAVQAALLVSQMRHTPTPAGLSMVSYRTLSMQVVLDCYAFIVNVIAAMSLDSLYVIYTAAAVLAYTLSMALNMRYLAVVWHTQCPAAAAATADPVGGAGGGGSELWRIYLRFYAALVPGVYIIYTFIDSRTPLSGWLLAVLLAVIYSYWVPQIWRNAAVGSARGVRMSYVCGTTLVRLFFPVYFLACPGNIALVTPTRLAWLLPAFSAAQAAVLVLQRVFGPRFFIPPPLRPADHDYQSALPPADEESAAGPSHGGSGDPGSGPDSGAGCDPSSSRHCHTCAICLVSVASPAAPEAPTAPAATPPAPAHAVTPCRHVYHRDCLVRWMEIKLECPVCRAPLPPVQDP</sequence>
<evidence type="ECO:0000256" key="3">
    <source>
        <dbReference type="ARBA" id="ARBA00004906"/>
    </source>
</evidence>
<dbReference type="Pfam" id="PF11145">
    <property type="entry name" value="DUF2921"/>
    <property type="match status" value="1"/>
</dbReference>
<dbReference type="Pfam" id="PF12678">
    <property type="entry name" value="zf-rbx1"/>
    <property type="match status" value="1"/>
</dbReference>
<comment type="subcellular location">
    <subcellularLocation>
        <location evidence="2">Endomembrane system</location>
        <topology evidence="2">Multi-pass membrane protein</topology>
    </subcellularLocation>
</comment>
<dbReference type="GO" id="GO:0043161">
    <property type="term" value="P:proteasome-mediated ubiquitin-dependent protein catabolic process"/>
    <property type="evidence" value="ECO:0007669"/>
    <property type="project" value="TreeGrafter"/>
</dbReference>
<keyword evidence="13 16" id="KW-0472">Membrane</keyword>
<dbReference type="OrthoDB" id="9984778at2759"/>
<evidence type="ECO:0000256" key="5">
    <source>
        <dbReference type="ARBA" id="ARBA00022679"/>
    </source>
</evidence>
<keyword evidence="12 16" id="KW-1133">Transmembrane helix</keyword>
<feature type="transmembrane region" description="Helical" evidence="16">
    <location>
        <begin position="484"/>
        <end position="501"/>
    </location>
</feature>
<evidence type="ECO:0000313" key="20">
    <source>
        <dbReference type="Proteomes" id="UP001143981"/>
    </source>
</evidence>